<feature type="region of interest" description="Disordered" evidence="3">
    <location>
        <begin position="1268"/>
        <end position="1296"/>
    </location>
</feature>
<feature type="compositionally biased region" description="Polar residues" evidence="3">
    <location>
        <begin position="1268"/>
        <end position="1277"/>
    </location>
</feature>
<keyword evidence="2" id="KW-0677">Repeat</keyword>
<dbReference type="Gene3D" id="3.40.50.300">
    <property type="entry name" value="P-loop containing nucleotide triphosphate hydrolases"/>
    <property type="match status" value="4"/>
</dbReference>
<dbReference type="Proteomes" id="UP001213000">
    <property type="component" value="Unassembled WGS sequence"/>
</dbReference>
<evidence type="ECO:0000313" key="6">
    <source>
        <dbReference type="Proteomes" id="UP001213000"/>
    </source>
</evidence>
<name>A0AAD5VK75_9AGAR</name>
<comment type="similarity">
    <text evidence="1">Belongs to the protein kinase superfamily. TKL Ser/Thr protein kinase family. ROCO subfamily.</text>
</comment>
<dbReference type="EMBL" id="JANIEX010001080">
    <property type="protein sequence ID" value="KAJ3560951.1"/>
    <property type="molecule type" value="Genomic_DNA"/>
</dbReference>
<dbReference type="InterPro" id="IPR027417">
    <property type="entry name" value="P-loop_NTPase"/>
</dbReference>
<feature type="domain" description="Protein kinase" evidence="4">
    <location>
        <begin position="2148"/>
        <end position="2542"/>
    </location>
</feature>
<protein>
    <recommendedName>
        <fullName evidence="4">Protein kinase domain-containing protein</fullName>
    </recommendedName>
</protein>
<accession>A0AAD5VK75</accession>
<sequence length="2576" mass="289150">MSSLRSIQDRILSLLSPGNGKSTRRRKDRGGMREEVWSVEEPGIDPERESHRAALFQNASNFSLLGHIEHSIYQSGRIIPVYGGTGPVAPVLQEKKAIGAELDSLERYPLPRCHPHTRNQLRNQIGDWRRDNARESNVFWLSGPAGAGKSGIAQIVGEECHALKLPFSSFFFSRPDPERDNPATSIHVLVEQVATQVPKYKNMVSRPITPGPESENSCRGLRSNEPFFFPCSNYCDDITTVIPTIILQLIAQIPEYELSITEIFTAEPTILEKDLRTQFKRLLVDPFCELHLKKPFKQSILIILDGLDECYGKEAQCDLINILGEHVRLGNKSPLIWLVCTRTEEHVIRMISDPDLGFQCRAEMLIDDAEAKADVLVVLREELRNVQRRYQLQKTWPGKAVITQIAERSFNFVVVVNAVVCFIGDIHHGDPNGRLEACLRFMENQPMPSKSSIFSSSNSPFERILGNIIPPDLFQAAMKSIGSTIGYLRKTEENSPAIASRAFCEGQNFVIKDFHLCRKRTGPIVQVLEDGESVKSVPEMLEAKGTIAISQPFHRYPSPKCHPYTQKQLRSQIQEWIKNNSRASNMFWLLGLSGVGKSVIARTIAEEYKALTRPFSAFFFSPSNPHDDSVTIVQPSPCSLWSRSLNIEKCKDKQAQRILIKLISDHAHLRSDSPLIWFVCSRPYLHLKQMLSLGAQCRVEEMSIDDAEAKADALTVLRDGLCDIRRQYQLPKSWPGKSVIAQIAERSFNLLVVVSVVVHFIGDIHHGDPSGRLEACLHFMKNQPNLPGSKISGSTDWPHQRIIGNIIPPDQIPIALEIFRCHRNHLDAAHPGTAGVALAKNPSTIFANSRNIVLNELFIRVYHVDPLIRVFGCMTKILQEKRAIGAELDSLERYPPPKCHSKTRKRLRGQIKEWIEDKNRASNIFWLLGSARAGKSAVAQAVSEECKALKRPIASFFFSALDHRNDLVTLIPTLVLQLTIQIPGYLHLVTAIFAVDPNILERDLHTQFKILLLDPFLQLHSEKPFIYSVLIILDGLDICISQLAQCNLMHILNDHANLGATLPLIWLVCSRKTRHLMRMISAGDVQCRQDEISVDDAEAKADSLLVLNDGLRIIQRLYRLSNTWPGDTAITKIAQRSLNYIAIINAIVFFIGDINHGNPDSLLRLCLDFIENNPMPAECSTFDPSNPPYEIILTNMIPKNGDKLTDATVILDHHAPYADTFDRGRNQTPAMSILFYYTSLAIATDLIIQSSKLSVPEEFHLLSSTPHNATPHQNAIPTQEDVSEISSSSGAKTQREPRAFSTCLVLRESVKQQLHKPSGRDTKFAKNLFASFFFSDLDWRHNDPTAVISSLVLQLIAQVPEYKCRIIEILTADPGILERELGIQFTGLLVYPMIQLHAKQPFQQSVLIILDGLDKCSKNTQVTLINLIANQAQVPTSSPLIWLVCSRREEHLARIISSDDSVIEISSVADRETEADVRLVLRDGLHDIQRQYQLPMTWPGDAAITKLAERSYDLFLIVSAIICYIGDIIRGEPSDRLQACLRLMEDQPMLSITDIDGTSDPPYERILASIIPDGKGTAGYAMDLLPGRCFHYIASYNDQRHVLEVGHKSRDFSLDQVTLAFDPLHGNPQMVNCRISVTEILQTKAITPRESGSRQCARPLGCYPCTREGLRGRIQQWCEDAASGYNLFWLIGPAGIGKSAVVESVSEDRIARKQPVASFFFSQENCHDNPTTVVPTLVLQLITQFPHFQQPITQVFATHPDILEQDLHTQFKILLDDPIRELHSEKPFEQPILIILDGLDECNGKTAQCDLISLISNHAHLQTGSPLIWLVSSRPEWHFKQFFHDANFLAHCYLQELLVDDDESRADLLLLLREAFQQIRRESGDHLPDRWPGEAVITAIAEGSLYLFAVVKNVIHFIRDWEQGNPNDRLQASLQLMERQPILGIPNFFNTLDQLYLRVLANIPTTELPVTMRILCLHVLYTGGNLCVSLHASLLGLDPSTFYSALKEMHSVLLIPPLEHADQSGIQFYHASFSQFIQDGGRNRDFIVAWNTARGDVFIASLRWLNKLLHFTGHNKCRVPLPAIPTDWVPGHEKHTFLSKVFAVVVKLSWDSCLLDLPTDTVSTILEALGGFDFCHLTSSKWISQHLLSLLNWLHAVDEGGVILKRSTTSFSMFGLKLSSPLQVAFPLDPQLCRLDFSSTHIINPPSNRKQSSAISVGAAKRACIIHITHDHSAKVVYLMTSSPLPSGIYRTLLEKQGQEAQRIIDIFQEALTSPIVDYYDVSRPVILGILLHLVKKTKLYPQRLVLAGVTREEIPIAEGAYGAVWKGVYQQHDVCVKMLKINLKSQHTISTAREAILWSQLNHSNVLPFYGIFSDAGRIGLSQDNILIKPDGSACLADFGLSAIAEGGTLSTHVSRKAGGTLCWMAPEIALDRITRQTLKSDVYSLSSVMLEVREFITGTFTGKNPYPRGTKDYTIIRYLMEGKRPGKPDKRAAPELTNPIWEIMQKAWSEDPIDRPTIQELMEKLAECAPRPNTSTHPISEWDIPDTRNNAVSELDVNFLESMLNIQEVPSPSG</sequence>
<evidence type="ECO:0000256" key="3">
    <source>
        <dbReference type="SAM" id="MobiDB-lite"/>
    </source>
</evidence>
<organism evidence="5 6">
    <name type="scientific">Leucocoprinus birnbaumii</name>
    <dbReference type="NCBI Taxonomy" id="56174"/>
    <lineage>
        <taxon>Eukaryota</taxon>
        <taxon>Fungi</taxon>
        <taxon>Dikarya</taxon>
        <taxon>Basidiomycota</taxon>
        <taxon>Agaricomycotina</taxon>
        <taxon>Agaricomycetes</taxon>
        <taxon>Agaricomycetidae</taxon>
        <taxon>Agaricales</taxon>
        <taxon>Agaricineae</taxon>
        <taxon>Agaricaceae</taxon>
        <taxon>Leucocoprinus</taxon>
    </lineage>
</organism>
<dbReference type="InterPro" id="IPR056884">
    <property type="entry name" value="NPHP3-like_N"/>
</dbReference>
<dbReference type="GO" id="GO:0004672">
    <property type="term" value="F:protein kinase activity"/>
    <property type="evidence" value="ECO:0007669"/>
    <property type="project" value="InterPro"/>
</dbReference>
<dbReference type="PROSITE" id="PS50011">
    <property type="entry name" value="PROTEIN_KINASE_DOM"/>
    <property type="match status" value="1"/>
</dbReference>
<evidence type="ECO:0000256" key="2">
    <source>
        <dbReference type="ARBA" id="ARBA00022737"/>
    </source>
</evidence>
<dbReference type="Gene3D" id="3.30.200.20">
    <property type="entry name" value="Phosphorylase Kinase, domain 1"/>
    <property type="match status" value="1"/>
</dbReference>
<dbReference type="InterPro" id="IPR001245">
    <property type="entry name" value="Ser-Thr/Tyr_kinase_cat_dom"/>
</dbReference>
<dbReference type="InterPro" id="IPR000719">
    <property type="entry name" value="Prot_kinase_dom"/>
</dbReference>
<feature type="region of interest" description="Disordered" evidence="3">
    <location>
        <begin position="14"/>
        <end position="36"/>
    </location>
</feature>
<dbReference type="GO" id="GO:0005524">
    <property type="term" value="F:ATP binding"/>
    <property type="evidence" value="ECO:0007669"/>
    <property type="project" value="InterPro"/>
</dbReference>
<dbReference type="Gene3D" id="1.10.510.10">
    <property type="entry name" value="Transferase(Phosphotransferase) domain 1"/>
    <property type="match status" value="1"/>
</dbReference>
<evidence type="ECO:0000313" key="5">
    <source>
        <dbReference type="EMBL" id="KAJ3560951.1"/>
    </source>
</evidence>
<dbReference type="PANTHER" id="PTHR10039">
    <property type="entry name" value="AMELOGENIN"/>
    <property type="match status" value="1"/>
</dbReference>
<dbReference type="Pfam" id="PF24883">
    <property type="entry name" value="NPHP3_N"/>
    <property type="match status" value="6"/>
</dbReference>
<reference evidence="5" key="1">
    <citation type="submission" date="2022-07" db="EMBL/GenBank/DDBJ databases">
        <title>Genome Sequence of Leucocoprinus birnbaumii.</title>
        <authorList>
            <person name="Buettner E."/>
        </authorList>
    </citation>
    <scope>NUCLEOTIDE SEQUENCE</scope>
    <source>
        <strain evidence="5">VT141</strain>
    </source>
</reference>
<gene>
    <name evidence="5" type="ORF">NP233_g10504</name>
</gene>
<evidence type="ECO:0000259" key="4">
    <source>
        <dbReference type="PROSITE" id="PS50011"/>
    </source>
</evidence>
<dbReference type="SUPFAM" id="SSF52540">
    <property type="entry name" value="P-loop containing nucleoside triphosphate hydrolases"/>
    <property type="match status" value="4"/>
</dbReference>
<dbReference type="Pfam" id="PF07714">
    <property type="entry name" value="PK_Tyr_Ser-Thr"/>
    <property type="match status" value="2"/>
</dbReference>
<keyword evidence="6" id="KW-1185">Reference proteome</keyword>
<proteinExistence type="inferred from homology"/>
<dbReference type="InterPro" id="IPR011009">
    <property type="entry name" value="Kinase-like_dom_sf"/>
</dbReference>
<evidence type="ECO:0000256" key="1">
    <source>
        <dbReference type="ARBA" id="ARBA00008171"/>
    </source>
</evidence>
<comment type="caution">
    <text evidence="5">The sequence shown here is derived from an EMBL/GenBank/DDBJ whole genome shotgun (WGS) entry which is preliminary data.</text>
</comment>
<dbReference type="SUPFAM" id="SSF56112">
    <property type="entry name" value="Protein kinase-like (PK-like)"/>
    <property type="match status" value="1"/>
</dbReference>